<reference evidence="2" key="1">
    <citation type="submission" date="2022-11" db="UniProtKB">
        <authorList>
            <consortium name="WormBaseParasite"/>
        </authorList>
    </citation>
    <scope>IDENTIFICATION</scope>
</reference>
<organism evidence="1 2">
    <name type="scientific">Panagrolaimus sp. PS1159</name>
    <dbReference type="NCBI Taxonomy" id="55785"/>
    <lineage>
        <taxon>Eukaryota</taxon>
        <taxon>Metazoa</taxon>
        <taxon>Ecdysozoa</taxon>
        <taxon>Nematoda</taxon>
        <taxon>Chromadorea</taxon>
        <taxon>Rhabditida</taxon>
        <taxon>Tylenchina</taxon>
        <taxon>Panagrolaimomorpha</taxon>
        <taxon>Panagrolaimoidea</taxon>
        <taxon>Panagrolaimidae</taxon>
        <taxon>Panagrolaimus</taxon>
    </lineage>
</organism>
<name>A0AC35FLU4_9BILA</name>
<dbReference type="WBParaSite" id="PS1159_v2.g18647.t1">
    <property type="protein sequence ID" value="PS1159_v2.g18647.t1"/>
    <property type="gene ID" value="PS1159_v2.g18647"/>
</dbReference>
<sequence>MMSLEFDLEKLQTFGARACFCLLTFNILMETDQLSLTAEQVYNDLLFSIHCPDWFQFVAKEMKENYFEKIFYGLAREILDENTFFPSLNDIFKMFNLTEYKDVKVVIIGQDPYPSIGKATGLAFSVEKGITIPASLTNMFKSIARDEGGKVKFQHGDLTSWAKQGVLLLNTYLTVPENDSMGHRKIGWKEFTKRAVEHIAQTRPNAVFLLMGQTAQEHATYLNENVIVKCAHPSPHSAPKFFETTPFLDVNAKLIATGQTPINWSSGFTV</sequence>
<dbReference type="Proteomes" id="UP000887580">
    <property type="component" value="Unplaced"/>
</dbReference>
<evidence type="ECO:0000313" key="2">
    <source>
        <dbReference type="WBParaSite" id="PS1159_v2.g18647.t1"/>
    </source>
</evidence>
<protein>
    <submittedName>
        <fullName evidence="2">Uracil-DNA glycosylase</fullName>
    </submittedName>
</protein>
<proteinExistence type="predicted"/>
<accession>A0AC35FLU4</accession>
<evidence type="ECO:0000313" key="1">
    <source>
        <dbReference type="Proteomes" id="UP000887580"/>
    </source>
</evidence>